<dbReference type="AlphaFoldDB" id="A0A494VJX9"/>
<accession>A0A494VJX9</accession>
<evidence type="ECO:0000313" key="2">
    <source>
        <dbReference type="EMBL" id="AYL94199.1"/>
    </source>
</evidence>
<dbReference type="Pfam" id="PF12728">
    <property type="entry name" value="HTH_17"/>
    <property type="match status" value="1"/>
</dbReference>
<reference evidence="2 3" key="1">
    <citation type="submission" date="2018-10" db="EMBL/GenBank/DDBJ databases">
        <title>Genome sequencing of Mucilaginibacter sp. HYN0043.</title>
        <authorList>
            <person name="Kim M."/>
            <person name="Yi H."/>
        </authorList>
    </citation>
    <scope>NUCLEOTIDE SEQUENCE [LARGE SCALE GENOMIC DNA]</scope>
    <source>
        <strain evidence="2 3">HYN0043</strain>
    </source>
</reference>
<dbReference type="RefSeq" id="WP_119407918.1">
    <property type="nucleotide sequence ID" value="NZ_CP032869.1"/>
</dbReference>
<protein>
    <submittedName>
        <fullName evidence="2">Helix-turn-helix domain-containing protein</fullName>
    </submittedName>
</protein>
<dbReference type="InterPro" id="IPR041657">
    <property type="entry name" value="HTH_17"/>
</dbReference>
<feature type="domain" description="Helix-turn-helix" evidence="1">
    <location>
        <begin position="40"/>
        <end position="88"/>
    </location>
</feature>
<sequence length="121" mass="13951">MNKITFEELPEMVGRLFAKLEKIEALLKGQKANEQDPDEMLTVDQAAVFLDLAVPTLYSKVSRREIPVCKPGKRLYFSKSELTEYKKGGRHQTVNQMLDEYQVIPKVLKRRSKRFSGGYGR</sequence>
<keyword evidence="3" id="KW-1185">Reference proteome</keyword>
<evidence type="ECO:0000259" key="1">
    <source>
        <dbReference type="Pfam" id="PF12728"/>
    </source>
</evidence>
<dbReference type="GO" id="GO:0003677">
    <property type="term" value="F:DNA binding"/>
    <property type="evidence" value="ECO:0007669"/>
    <property type="project" value="InterPro"/>
</dbReference>
<organism evidence="2 3">
    <name type="scientific">Mucilaginibacter celer</name>
    <dbReference type="NCBI Taxonomy" id="2305508"/>
    <lineage>
        <taxon>Bacteria</taxon>
        <taxon>Pseudomonadati</taxon>
        <taxon>Bacteroidota</taxon>
        <taxon>Sphingobacteriia</taxon>
        <taxon>Sphingobacteriales</taxon>
        <taxon>Sphingobacteriaceae</taxon>
        <taxon>Mucilaginibacter</taxon>
    </lineage>
</organism>
<dbReference type="InterPro" id="IPR010093">
    <property type="entry name" value="SinI_DNA-bd"/>
</dbReference>
<dbReference type="EMBL" id="CP032869">
    <property type="protein sequence ID" value="AYL94199.1"/>
    <property type="molecule type" value="Genomic_DNA"/>
</dbReference>
<dbReference type="KEGG" id="muh:HYN43_002320"/>
<proteinExistence type="predicted"/>
<dbReference type="OrthoDB" id="597977at2"/>
<dbReference type="Proteomes" id="UP000270046">
    <property type="component" value="Chromosome"/>
</dbReference>
<evidence type="ECO:0000313" key="3">
    <source>
        <dbReference type="Proteomes" id="UP000270046"/>
    </source>
</evidence>
<name>A0A494VJX9_9SPHI</name>
<dbReference type="NCBIfam" id="TIGR01764">
    <property type="entry name" value="excise"/>
    <property type="match status" value="1"/>
</dbReference>
<gene>
    <name evidence="2" type="ORF">HYN43_002320</name>
</gene>